<dbReference type="Proteomes" id="UP000658278">
    <property type="component" value="Unassembled WGS sequence"/>
</dbReference>
<dbReference type="EMBL" id="JAENII010000007">
    <property type="protein sequence ID" value="MBK1827492.1"/>
    <property type="molecule type" value="Genomic_DNA"/>
</dbReference>
<gene>
    <name evidence="1" type="ORF">JIN81_10700</name>
</gene>
<accession>A0A934VFY7</accession>
<proteinExistence type="predicted"/>
<dbReference type="RefSeq" id="WP_200278996.1">
    <property type="nucleotide sequence ID" value="NZ_JAENII010000007.1"/>
</dbReference>
<organism evidence="1 2">
    <name type="scientific">Haloferula rosea</name>
    <dbReference type="NCBI Taxonomy" id="490093"/>
    <lineage>
        <taxon>Bacteria</taxon>
        <taxon>Pseudomonadati</taxon>
        <taxon>Verrucomicrobiota</taxon>
        <taxon>Verrucomicrobiia</taxon>
        <taxon>Verrucomicrobiales</taxon>
        <taxon>Verrucomicrobiaceae</taxon>
        <taxon>Haloferula</taxon>
    </lineage>
</organism>
<keyword evidence="2" id="KW-1185">Reference proteome</keyword>
<name>A0A934VFY7_9BACT</name>
<comment type="caution">
    <text evidence="1">The sequence shown here is derived from an EMBL/GenBank/DDBJ whole genome shotgun (WGS) entry which is preliminary data.</text>
</comment>
<evidence type="ECO:0000313" key="1">
    <source>
        <dbReference type="EMBL" id="MBK1827492.1"/>
    </source>
</evidence>
<protein>
    <submittedName>
        <fullName evidence="1">Uncharacterized protein</fullName>
    </submittedName>
</protein>
<sequence>MAPAVSVVQVATEPKGRPGQVVLHFLQPQPVTQVLMAPTEQRLFLLGPPQWQVTTVTMVWQVTTVTMVLQALQEPILRARLA</sequence>
<reference evidence="1" key="1">
    <citation type="submission" date="2021-01" db="EMBL/GenBank/DDBJ databases">
        <title>Modified the classification status of verrucomicrobia.</title>
        <authorList>
            <person name="Feng X."/>
        </authorList>
    </citation>
    <scope>NUCLEOTIDE SEQUENCE</scope>
    <source>
        <strain evidence="1">KCTC 22201</strain>
    </source>
</reference>
<dbReference type="AlphaFoldDB" id="A0A934VFY7"/>
<evidence type="ECO:0000313" key="2">
    <source>
        <dbReference type="Proteomes" id="UP000658278"/>
    </source>
</evidence>